<feature type="transmembrane region" description="Helical" evidence="10">
    <location>
        <begin position="403"/>
        <end position="430"/>
    </location>
</feature>
<dbReference type="SUPFAM" id="SSF90123">
    <property type="entry name" value="ABC transporter transmembrane region"/>
    <property type="match status" value="2"/>
</dbReference>
<evidence type="ECO:0000256" key="8">
    <source>
        <dbReference type="ARBA" id="ARBA00023136"/>
    </source>
</evidence>
<keyword evidence="5" id="KW-0547">Nucleotide-binding</keyword>
<evidence type="ECO:0008006" key="15">
    <source>
        <dbReference type="Google" id="ProtNLM"/>
    </source>
</evidence>
<dbReference type="Gene3D" id="1.20.1560.10">
    <property type="entry name" value="ABC transporter type 1, transmembrane domain"/>
    <property type="match status" value="2"/>
</dbReference>
<dbReference type="PROSITE" id="PS50929">
    <property type="entry name" value="ABC_TM1F"/>
    <property type="match status" value="2"/>
</dbReference>
<dbReference type="PROSITE" id="PS50893">
    <property type="entry name" value="ABC_TRANSPORTER_2"/>
    <property type="match status" value="2"/>
</dbReference>
<feature type="transmembrane region" description="Helical" evidence="10">
    <location>
        <begin position="119"/>
        <end position="137"/>
    </location>
</feature>
<evidence type="ECO:0000256" key="5">
    <source>
        <dbReference type="ARBA" id="ARBA00022741"/>
    </source>
</evidence>
<dbReference type="InterPro" id="IPR056227">
    <property type="entry name" value="TMD0_ABC"/>
</dbReference>
<feature type="domain" description="ABC transmembrane type-1" evidence="12">
    <location>
        <begin position="870"/>
        <end position="1145"/>
    </location>
</feature>
<dbReference type="GO" id="GO:0005886">
    <property type="term" value="C:plasma membrane"/>
    <property type="evidence" value="ECO:0007669"/>
    <property type="project" value="UniProtKB-SubCell"/>
</dbReference>
<comment type="subcellular location">
    <subcellularLocation>
        <location evidence="1">Cell membrane</location>
        <topology evidence="1">Multi-pass membrane protein</topology>
    </subcellularLocation>
</comment>
<evidence type="ECO:0000256" key="1">
    <source>
        <dbReference type="ARBA" id="ARBA00004651"/>
    </source>
</evidence>
<feature type="transmembrane region" description="Helical" evidence="10">
    <location>
        <begin position="304"/>
        <end position="326"/>
    </location>
</feature>
<feature type="region of interest" description="Disordered" evidence="9">
    <location>
        <begin position="821"/>
        <end position="846"/>
    </location>
</feature>
<feature type="transmembrane region" description="Helical" evidence="10">
    <location>
        <begin position="971"/>
        <end position="990"/>
    </location>
</feature>
<feature type="transmembrane region" description="Helical" evidence="10">
    <location>
        <begin position="186"/>
        <end position="205"/>
    </location>
</feature>
<dbReference type="PANTHER" id="PTHR24223">
    <property type="entry name" value="ATP-BINDING CASSETTE SUB-FAMILY C"/>
    <property type="match status" value="1"/>
</dbReference>
<keyword evidence="3" id="KW-1003">Cell membrane</keyword>
<feature type="transmembrane region" description="Helical" evidence="10">
    <location>
        <begin position="1090"/>
        <end position="1110"/>
    </location>
</feature>
<dbReference type="InterPro" id="IPR017871">
    <property type="entry name" value="ABC_transporter-like_CS"/>
</dbReference>
<evidence type="ECO:0000313" key="13">
    <source>
        <dbReference type="EMBL" id="KAJ4155241.1"/>
    </source>
</evidence>
<dbReference type="Pfam" id="PF24357">
    <property type="entry name" value="TMD0_ABC"/>
    <property type="match status" value="1"/>
</dbReference>
<name>A0A9W8UNV3_AKAMU</name>
<feature type="transmembrane region" description="Helical" evidence="10">
    <location>
        <begin position="869"/>
        <end position="890"/>
    </location>
</feature>
<dbReference type="InterPro" id="IPR011527">
    <property type="entry name" value="ABC1_TM_dom"/>
</dbReference>
<feature type="transmembrane region" description="Helical" evidence="10">
    <location>
        <begin position="519"/>
        <end position="538"/>
    </location>
</feature>
<keyword evidence="4 10" id="KW-0812">Transmembrane</keyword>
<dbReference type="InterPro" id="IPR050173">
    <property type="entry name" value="ABC_transporter_C-like"/>
</dbReference>
<evidence type="ECO:0000256" key="7">
    <source>
        <dbReference type="ARBA" id="ARBA00022989"/>
    </source>
</evidence>
<dbReference type="Pfam" id="PF00664">
    <property type="entry name" value="ABC_membrane"/>
    <property type="match status" value="2"/>
</dbReference>
<dbReference type="InterPro" id="IPR003593">
    <property type="entry name" value="AAA+_ATPase"/>
</dbReference>
<dbReference type="EMBL" id="JAJHUN010000007">
    <property type="protein sequence ID" value="KAJ4155241.1"/>
    <property type="molecule type" value="Genomic_DNA"/>
</dbReference>
<dbReference type="GO" id="GO:0005524">
    <property type="term" value="F:ATP binding"/>
    <property type="evidence" value="ECO:0007669"/>
    <property type="project" value="UniProtKB-KW"/>
</dbReference>
<gene>
    <name evidence="13" type="ORF">LMH87_000497</name>
</gene>
<feature type="transmembrane region" description="Helical" evidence="10">
    <location>
        <begin position="902"/>
        <end position="927"/>
    </location>
</feature>
<feature type="transmembrane region" description="Helical" evidence="10">
    <location>
        <begin position="251"/>
        <end position="269"/>
    </location>
</feature>
<dbReference type="InterPro" id="IPR003439">
    <property type="entry name" value="ABC_transporter-like_ATP-bd"/>
</dbReference>
<evidence type="ECO:0000256" key="10">
    <source>
        <dbReference type="SAM" id="Phobius"/>
    </source>
</evidence>
<evidence type="ECO:0000256" key="6">
    <source>
        <dbReference type="ARBA" id="ARBA00022840"/>
    </source>
</evidence>
<accession>A0A9W8UNV3</accession>
<keyword evidence="6" id="KW-0067">ATP-binding</keyword>
<feature type="transmembrane region" description="Helical" evidence="10">
    <location>
        <begin position="149"/>
        <end position="166"/>
    </location>
</feature>
<sequence>MASALTDQAFWPPQEAILDLTLAFEDVILKILVSGIFVAISPLVARHFLGNPLFVRSSPLLWTKLTVTVALVAILIASLGFRVTSSQFRPGTALPAAALDLLAVIAVGTIVHVEHRRAIGTSAFSSVYLFLSIVTDIIRSRSFFIRPGLTTLGALAAAAAALRAVLLGLQELSKRNLLVDPQLQEMIGYEVISGFWSRSFFVYLYPLLAKGFRGALVLSDLNPLGPDFAASTLYPQLKYHWGKADRLSGKALFFSCICSWKLLFASIALPRLGQSGCTLAQPFILHRTILVIGDETVGNVERGLLLIATILSFGGAVVCKTMTAHLSTRLNTRIRGALISQMFDKSLRISQSEAKKSAAITLMSADIEGIASGLPQIYELIMTLVELGLGVYILSLFVGHSCFVVLAPLVASAIGTYFIGNWMATAFAAWNKSIEVRVSKTSKVIDQLKAIKMFGLGPTISIYLQKLREVETASSNKFRALQSVSVVAVLCAEFVTPVVVIAAALFWNTFSGRLSAATVFPSLSIVALIKDPLSLLLGGYPSMKAMFSCFERIQDFLKLEERKDPRIIRSSVPENQGSEPKRSSYPVVEFSGASVAPVGTQTPVLKDLNFALLPGSVTGAVGINGCGKSLMLQSILGEAEIPHGNICLSETDVAVCGQTVWLRNATVKENVVGPLPYDDVLFRKVMHCCLLDQDLELLPQGADYVVGSGGSRLSGGQRQRVGLARALYARKALVLLDDVFSSLDHRTAVSILFRLCGAEGNLRESQSTVVFCTFLPECLDVVDQLIVFDGEGHAKLEVNSSEKDARMQTIRSLNPEKITEAENDAAQKQEPEKVQLKSATSSEEKNEAVQKGDMSLYWLFIDPIGRYKLLLWAAVMCIGSIFELAPDVYMRLWIEHAPENNLFFIGYALIAVVAVFIFIGAVSVFLIKLMPRASLSLHQQLVDTVLRATLGFLGTTDNGVMINRFSQDMTLIIRALVITFVRTTTMFFTTTIQAGIIASGSSYMAIILPFIAIAVYFIQRFYLRTSRQVRANDLETKSPLYTHFQETTDGLVHIRAFGWQKANLEEAFKFLDDSQKGVYYMDSIQQWLQLILGLLSTVIAAVLMTLTLFVTKSTSETAVGLAFLNLILFGKTMEQLISAWTGLETSVGALARLRDFMKSTPEEPNDRHKAVPSNWPSHGAIELTDVTARYSDDPHLPPILKNISLSIGAGQKVGVVGRTGSGKSSLFLALLGFLQYDGTIKIDGIDISQVPLDELRSRVVTISQDQIKLDASVRINLLPFTLNTPTAATDEKRSQEAERQDLRLKELLTRLGIWGPLEQGGLDAMLDDVRYSHGQMQLLCLARGIVRCQDTGSRVVLIDEATSSVERGMEKTAQEVMNEYFANCTVLVIGHRESSIRGVESTLELSQGEIVRTEPTRPRSDEEVDSDYWSWPRLSWT</sequence>
<dbReference type="SMART" id="SM00382">
    <property type="entry name" value="AAA"/>
    <property type="match status" value="2"/>
</dbReference>
<evidence type="ECO:0000256" key="4">
    <source>
        <dbReference type="ARBA" id="ARBA00022692"/>
    </source>
</evidence>
<dbReference type="GeneID" id="80887656"/>
<evidence type="ECO:0000259" key="12">
    <source>
        <dbReference type="PROSITE" id="PS50929"/>
    </source>
</evidence>
<evidence type="ECO:0000256" key="3">
    <source>
        <dbReference type="ARBA" id="ARBA00022475"/>
    </source>
</evidence>
<dbReference type="PANTHER" id="PTHR24223:SF399">
    <property type="entry name" value="ABC TRANSPORTER ATNG"/>
    <property type="match status" value="1"/>
</dbReference>
<dbReference type="InterPro" id="IPR027417">
    <property type="entry name" value="P-loop_NTPase"/>
</dbReference>
<protein>
    <recommendedName>
        <fullName evidence="15">ABC transporter</fullName>
    </recommendedName>
</protein>
<evidence type="ECO:0000259" key="11">
    <source>
        <dbReference type="PROSITE" id="PS50893"/>
    </source>
</evidence>
<dbReference type="CDD" id="cd18580">
    <property type="entry name" value="ABC_6TM_ABCC_D2"/>
    <property type="match status" value="1"/>
</dbReference>
<evidence type="ECO:0000313" key="14">
    <source>
        <dbReference type="Proteomes" id="UP001144673"/>
    </source>
</evidence>
<evidence type="ECO:0000256" key="9">
    <source>
        <dbReference type="SAM" id="MobiDB-lite"/>
    </source>
</evidence>
<reference evidence="13" key="1">
    <citation type="journal article" date="2023" name="Access Microbiol">
        <title>De-novo genome assembly for Akanthomyces muscarius, a biocontrol agent of insect agricultural pests.</title>
        <authorList>
            <person name="Erdos Z."/>
            <person name="Studholme D.J."/>
            <person name="Raymond B."/>
            <person name="Sharma M."/>
        </authorList>
    </citation>
    <scope>NUCLEOTIDE SEQUENCE</scope>
    <source>
        <strain evidence="13">Ve6</strain>
    </source>
</reference>
<dbReference type="GO" id="GO:0016887">
    <property type="term" value="F:ATP hydrolysis activity"/>
    <property type="evidence" value="ECO:0007669"/>
    <property type="project" value="InterPro"/>
</dbReference>
<proteinExistence type="predicted"/>
<feature type="domain" description="ABC transporter" evidence="11">
    <location>
        <begin position="1181"/>
        <end position="1432"/>
    </location>
</feature>
<comment type="caution">
    <text evidence="13">The sequence shown here is derived from an EMBL/GenBank/DDBJ whole genome shotgun (WGS) entry which is preliminary data.</text>
</comment>
<evidence type="ECO:0000256" key="2">
    <source>
        <dbReference type="ARBA" id="ARBA00022448"/>
    </source>
</evidence>
<dbReference type="Pfam" id="PF00005">
    <property type="entry name" value="ABC_tran"/>
    <property type="match status" value="2"/>
</dbReference>
<feature type="transmembrane region" description="Helical" evidence="10">
    <location>
        <begin position="61"/>
        <end position="81"/>
    </location>
</feature>
<keyword evidence="7 10" id="KW-1133">Transmembrane helix</keyword>
<dbReference type="Proteomes" id="UP001144673">
    <property type="component" value="Chromosome 6"/>
</dbReference>
<dbReference type="PROSITE" id="PS00211">
    <property type="entry name" value="ABC_TRANSPORTER_1"/>
    <property type="match status" value="2"/>
</dbReference>
<dbReference type="KEGG" id="amus:LMH87_000497"/>
<dbReference type="SUPFAM" id="SSF52540">
    <property type="entry name" value="P-loop containing nucleoside triphosphate hydrolases"/>
    <property type="match status" value="2"/>
</dbReference>
<feature type="transmembrane region" description="Helical" evidence="10">
    <location>
        <begin position="996"/>
        <end position="1018"/>
    </location>
</feature>
<dbReference type="GO" id="GO:0140359">
    <property type="term" value="F:ABC-type transporter activity"/>
    <property type="evidence" value="ECO:0007669"/>
    <property type="project" value="InterPro"/>
</dbReference>
<feature type="domain" description="ABC transporter" evidence="11">
    <location>
        <begin position="588"/>
        <end position="815"/>
    </location>
</feature>
<feature type="transmembrane region" description="Helical" evidence="10">
    <location>
        <begin position="377"/>
        <end position="397"/>
    </location>
</feature>
<feature type="transmembrane region" description="Helical" evidence="10">
    <location>
        <begin position="27"/>
        <end position="49"/>
    </location>
</feature>
<dbReference type="Gene3D" id="3.40.50.300">
    <property type="entry name" value="P-loop containing nucleotide triphosphate hydrolases"/>
    <property type="match status" value="2"/>
</dbReference>
<keyword evidence="8 10" id="KW-0472">Membrane</keyword>
<dbReference type="RefSeq" id="XP_056055365.1">
    <property type="nucleotide sequence ID" value="XM_056198413.1"/>
</dbReference>
<feature type="compositionally biased region" description="Basic and acidic residues" evidence="9">
    <location>
        <begin position="821"/>
        <end position="835"/>
    </location>
</feature>
<dbReference type="InterPro" id="IPR044726">
    <property type="entry name" value="ABCC_6TM_D2"/>
</dbReference>
<keyword evidence="14" id="KW-1185">Reference proteome</keyword>
<dbReference type="InterPro" id="IPR036640">
    <property type="entry name" value="ABC1_TM_sf"/>
</dbReference>
<organism evidence="13 14">
    <name type="scientific">Akanthomyces muscarius</name>
    <name type="common">Entomopathogenic fungus</name>
    <name type="synonym">Lecanicillium muscarium</name>
    <dbReference type="NCBI Taxonomy" id="2231603"/>
    <lineage>
        <taxon>Eukaryota</taxon>
        <taxon>Fungi</taxon>
        <taxon>Dikarya</taxon>
        <taxon>Ascomycota</taxon>
        <taxon>Pezizomycotina</taxon>
        <taxon>Sordariomycetes</taxon>
        <taxon>Hypocreomycetidae</taxon>
        <taxon>Hypocreales</taxon>
        <taxon>Cordycipitaceae</taxon>
        <taxon>Akanthomyces</taxon>
    </lineage>
</organism>
<feature type="transmembrane region" description="Helical" evidence="10">
    <location>
        <begin position="93"/>
        <end position="113"/>
    </location>
</feature>
<feature type="domain" description="ABC transmembrane type-1" evidence="12">
    <location>
        <begin position="272"/>
        <end position="545"/>
    </location>
</feature>
<keyword evidence="2" id="KW-0813">Transport</keyword>
<feature type="transmembrane region" description="Helical" evidence="10">
    <location>
        <begin position="484"/>
        <end position="507"/>
    </location>
</feature>